<evidence type="ECO:0000313" key="3">
    <source>
        <dbReference type="EMBL" id="THF55129.1"/>
    </source>
</evidence>
<accession>A0ABY2Q3G9</accession>
<feature type="domain" description="CASTOR ACT" evidence="1">
    <location>
        <begin position="40"/>
        <end position="101"/>
    </location>
</feature>
<dbReference type="RefSeq" id="WP_136359901.1">
    <property type="nucleotide sequence ID" value="NZ_SSNY01000013.1"/>
</dbReference>
<name>A0ABY2Q3G9_9HYPH</name>
<dbReference type="Proteomes" id="UP000306441">
    <property type="component" value="Unassembled WGS sequence"/>
</dbReference>
<evidence type="ECO:0000313" key="4">
    <source>
        <dbReference type="Proteomes" id="UP000306441"/>
    </source>
</evidence>
<comment type="caution">
    <text evidence="3">The sequence shown here is derived from an EMBL/GenBank/DDBJ whole genome shotgun (WGS) entry which is preliminary data.</text>
</comment>
<sequence length="110" mass="11887">MPPDAALPGWASGPGLSAMIRADDELTIVCDQERVPTEVEAERDWICLRTIGPFDFQTTGVVQSLISPLSSHGIGIFVLCTFDGEHLLVPAAEGRRARDLLTAAGHRFID</sequence>
<dbReference type="InterPro" id="IPR027795">
    <property type="entry name" value="CASTOR_ACT_dom"/>
</dbReference>
<gene>
    <name evidence="3" type="ORF">E6C48_19590</name>
</gene>
<feature type="domain" description="A9CJY8-like N-terminal" evidence="2">
    <location>
        <begin position="3"/>
        <end position="37"/>
    </location>
</feature>
<dbReference type="SUPFAM" id="SSF55021">
    <property type="entry name" value="ACT-like"/>
    <property type="match status" value="2"/>
</dbReference>
<dbReference type="InterPro" id="IPR049447">
    <property type="entry name" value="A9CJY8-like_N"/>
</dbReference>
<dbReference type="EMBL" id="SSNY01000013">
    <property type="protein sequence ID" value="THF55129.1"/>
    <property type="molecule type" value="Genomic_DNA"/>
</dbReference>
<dbReference type="Pfam" id="PF21631">
    <property type="entry name" value="A9CJY8-like_N"/>
    <property type="match status" value="1"/>
</dbReference>
<dbReference type="InterPro" id="IPR045865">
    <property type="entry name" value="ACT-like_dom_sf"/>
</dbReference>
<protein>
    <submittedName>
        <fullName evidence="3">ACT domain-containing protein</fullName>
    </submittedName>
</protein>
<evidence type="ECO:0000259" key="1">
    <source>
        <dbReference type="Pfam" id="PF13840"/>
    </source>
</evidence>
<dbReference type="Pfam" id="PF13840">
    <property type="entry name" value="ACT_7"/>
    <property type="match status" value="1"/>
</dbReference>
<reference evidence="3 4" key="1">
    <citation type="submission" date="2019-04" db="EMBL/GenBank/DDBJ databases">
        <title>Mesorhizobium composti sp. nov., isolated from compost.</title>
        <authorList>
            <person name="Lin S.-Y."/>
            <person name="Hameed A."/>
            <person name="Hsieh Y.-T."/>
            <person name="Young C.-C."/>
        </authorList>
    </citation>
    <scope>NUCLEOTIDE SEQUENCE [LARGE SCALE GENOMIC DNA]</scope>
    <source>
        <strain evidence="3 4">CC-YTH430</strain>
    </source>
</reference>
<evidence type="ECO:0000259" key="2">
    <source>
        <dbReference type="Pfam" id="PF21631"/>
    </source>
</evidence>
<dbReference type="Gene3D" id="3.30.2130.10">
    <property type="entry name" value="VC0802-like"/>
    <property type="match status" value="1"/>
</dbReference>
<organism evidence="3 4">
    <name type="scientific">Ollibium composti</name>
    <dbReference type="NCBI Taxonomy" id="2675109"/>
    <lineage>
        <taxon>Bacteria</taxon>
        <taxon>Pseudomonadati</taxon>
        <taxon>Pseudomonadota</taxon>
        <taxon>Alphaproteobacteria</taxon>
        <taxon>Hyphomicrobiales</taxon>
        <taxon>Phyllobacteriaceae</taxon>
        <taxon>Ollibium</taxon>
    </lineage>
</organism>
<proteinExistence type="predicted"/>
<keyword evidence="4" id="KW-1185">Reference proteome</keyword>